<keyword evidence="1" id="KW-1133">Transmembrane helix</keyword>
<evidence type="ECO:0008006" key="4">
    <source>
        <dbReference type="Google" id="ProtNLM"/>
    </source>
</evidence>
<accession>A0AAD6K0H4</accession>
<organism evidence="2 3">
    <name type="scientific">Salix udensis</name>
    <dbReference type="NCBI Taxonomy" id="889485"/>
    <lineage>
        <taxon>Eukaryota</taxon>
        <taxon>Viridiplantae</taxon>
        <taxon>Streptophyta</taxon>
        <taxon>Embryophyta</taxon>
        <taxon>Tracheophyta</taxon>
        <taxon>Spermatophyta</taxon>
        <taxon>Magnoliopsida</taxon>
        <taxon>eudicotyledons</taxon>
        <taxon>Gunneridae</taxon>
        <taxon>Pentapetalae</taxon>
        <taxon>rosids</taxon>
        <taxon>fabids</taxon>
        <taxon>Malpighiales</taxon>
        <taxon>Salicaceae</taxon>
        <taxon>Saliceae</taxon>
        <taxon>Salix</taxon>
    </lineage>
</organism>
<comment type="caution">
    <text evidence="2">The sequence shown here is derived from an EMBL/GenBank/DDBJ whole genome shotgun (WGS) entry which is preliminary data.</text>
</comment>
<feature type="transmembrane region" description="Helical" evidence="1">
    <location>
        <begin position="286"/>
        <end position="305"/>
    </location>
</feature>
<keyword evidence="3" id="KW-1185">Reference proteome</keyword>
<keyword evidence="1" id="KW-0472">Membrane</keyword>
<dbReference type="PANTHER" id="PTHR36068:SF1">
    <property type="entry name" value="OS01G0102500 PROTEIN"/>
    <property type="match status" value="1"/>
</dbReference>
<dbReference type="EMBL" id="JAPFFJ010000012">
    <property type="protein sequence ID" value="KAJ6414751.1"/>
    <property type="molecule type" value="Genomic_DNA"/>
</dbReference>
<protein>
    <recommendedName>
        <fullName evidence="4">OTU domain-containing protein</fullName>
    </recommendedName>
</protein>
<proteinExistence type="predicted"/>
<evidence type="ECO:0000313" key="3">
    <source>
        <dbReference type="Proteomes" id="UP001162972"/>
    </source>
</evidence>
<evidence type="ECO:0000256" key="1">
    <source>
        <dbReference type="SAM" id="Phobius"/>
    </source>
</evidence>
<name>A0AAD6K0H4_9ROSI</name>
<dbReference type="Proteomes" id="UP001162972">
    <property type="component" value="Chromosome 3"/>
</dbReference>
<dbReference type="AlphaFoldDB" id="A0AAD6K0H4"/>
<dbReference type="PANTHER" id="PTHR36068">
    <property type="entry name" value="OS01G0102500 PROTEIN"/>
    <property type="match status" value="1"/>
</dbReference>
<evidence type="ECO:0000313" key="2">
    <source>
        <dbReference type="EMBL" id="KAJ6414751.1"/>
    </source>
</evidence>
<keyword evidence="1" id="KW-0812">Transmembrane</keyword>
<sequence length="373" mass="41863">MGKLLCDSTAAVAETTFQTPTSPAVHWRDDPNATVDLSGQALTIAAQPTWEDVIGLEDQQRRHLQRLQTKGVLWKHPKNDDSYPAVVFRLSHGGDVSADGNCLFTASRKAMEARELNVRELRSRTVRRFVEDFGSVSEEKREVINGAIKHMYSPDLQNGWGIHVVQEVKLLANKEDRVALDSSIEELVLLGMQREMAAESIYKERCIAVNDGPSWAKYMLISGSPDDENDIITLQYTEEGLLSVDENREGRAAAFGDDIAIECLATEFKREIYVDIKIFILCPRGISFGLLFLCLFTCCVVCTWCKHMDLMPWLTKKIVSSFSHIVPRSEICEPPFFLFMKGTGWCGAGADHYEPLIAHPSSLVSQEKVMETK</sequence>
<gene>
    <name evidence="2" type="ORF">OIU84_003713</name>
</gene>
<reference evidence="2 3" key="1">
    <citation type="journal article" date="2023" name="Int. J. Mol. Sci.">
        <title>De Novo Assembly and Annotation of 11 Diverse Shrub Willow (Salix) Genomes Reveals Novel Gene Organization in Sex-Linked Regions.</title>
        <authorList>
            <person name="Hyden B."/>
            <person name="Feng K."/>
            <person name="Yates T.B."/>
            <person name="Jawdy S."/>
            <person name="Cereghino C."/>
            <person name="Smart L.B."/>
            <person name="Muchero W."/>
        </authorList>
    </citation>
    <scope>NUCLEOTIDE SEQUENCE [LARGE SCALE GENOMIC DNA]</scope>
    <source>
        <tissue evidence="2">Shoot tip</tissue>
    </source>
</reference>